<dbReference type="InterPro" id="IPR050475">
    <property type="entry name" value="Prenyltransferase_related"/>
</dbReference>
<dbReference type="Gene3D" id="1.10.357.140">
    <property type="entry name" value="UbiA prenyltransferase"/>
    <property type="match status" value="1"/>
</dbReference>
<evidence type="ECO:0000313" key="14">
    <source>
        <dbReference type="Proteomes" id="UP000243820"/>
    </source>
</evidence>
<dbReference type="CDD" id="cd13961">
    <property type="entry name" value="PT_UbiA_DGGGPS"/>
    <property type="match status" value="1"/>
</dbReference>
<evidence type="ECO:0000256" key="5">
    <source>
        <dbReference type="ARBA" id="ARBA00022692"/>
    </source>
</evidence>
<dbReference type="PANTHER" id="PTHR42723">
    <property type="entry name" value="CHLOROPHYLL SYNTHASE"/>
    <property type="match status" value="1"/>
</dbReference>
<feature type="transmembrane region" description="Helical" evidence="12">
    <location>
        <begin position="194"/>
        <end position="216"/>
    </location>
</feature>
<evidence type="ECO:0000256" key="3">
    <source>
        <dbReference type="ARBA" id="ARBA00022516"/>
    </source>
</evidence>
<organism evidence="13 14">
    <name type="scientific">Methanocorpusculum parvum</name>
    <dbReference type="NCBI Taxonomy" id="2193"/>
    <lineage>
        <taxon>Archaea</taxon>
        <taxon>Methanobacteriati</taxon>
        <taxon>Methanobacteriota</taxon>
        <taxon>Stenosarchaea group</taxon>
        <taxon>Methanomicrobia</taxon>
        <taxon>Methanomicrobiales</taxon>
        <taxon>Methanocorpusculaceae</taxon>
        <taxon>Methanocorpusculum</taxon>
    </lineage>
</organism>
<dbReference type="GO" id="GO:0000287">
    <property type="term" value="F:magnesium ion binding"/>
    <property type="evidence" value="ECO:0007669"/>
    <property type="project" value="UniProtKB-UniRule"/>
</dbReference>
<feature type="transmembrane region" description="Helical" evidence="12">
    <location>
        <begin position="259"/>
        <end position="281"/>
    </location>
</feature>
<dbReference type="HAMAP" id="MF_01286">
    <property type="entry name" value="DGGGP_synth"/>
    <property type="match status" value="1"/>
</dbReference>
<dbReference type="InterPro" id="IPR000537">
    <property type="entry name" value="UbiA_prenyltransferase"/>
</dbReference>
<dbReference type="GO" id="GO:0005886">
    <property type="term" value="C:plasma membrane"/>
    <property type="evidence" value="ECO:0007669"/>
    <property type="project" value="UniProtKB-SubCell"/>
</dbReference>
<feature type="transmembrane region" description="Helical" evidence="12">
    <location>
        <begin position="12"/>
        <end position="29"/>
    </location>
</feature>
<keyword evidence="2 12" id="KW-1003">Cell membrane</keyword>
<feature type="transmembrane region" description="Helical" evidence="12">
    <location>
        <begin position="222"/>
        <end position="247"/>
    </location>
</feature>
<feature type="transmembrane region" description="Helical" evidence="12">
    <location>
        <begin position="75"/>
        <end position="96"/>
    </location>
</feature>
<reference evidence="13 14" key="1">
    <citation type="journal article" date="2017" name="BMC Genomics">
        <title>Genomic analysis of methanogenic archaea reveals a shift towards energy conservation.</title>
        <authorList>
            <person name="Gilmore S.P."/>
            <person name="Henske J.K."/>
            <person name="Sexton J.A."/>
            <person name="Solomon K.V."/>
            <person name="Seppala S."/>
            <person name="Yoo J.I."/>
            <person name="Huyett L.M."/>
            <person name="Pressman A."/>
            <person name="Cogan J.Z."/>
            <person name="Kivenson V."/>
            <person name="Peng X."/>
            <person name="Tan Y."/>
            <person name="Valentine D.L."/>
            <person name="O'Malley M.A."/>
        </authorList>
    </citation>
    <scope>NUCLEOTIDE SEQUENCE [LARGE SCALE GENOMIC DNA]</scope>
    <source>
        <strain evidence="13 14">XII</strain>
    </source>
</reference>
<protein>
    <recommendedName>
        <fullName evidence="12">Digeranylgeranylglyceryl phosphate synthase</fullName>
        <shortName evidence="12">DGGGP synthase</shortName>
        <shortName evidence="12">DGGGPS</shortName>
        <ecNumber evidence="12">2.5.1.42</ecNumber>
    </recommendedName>
    <alternativeName>
        <fullName evidence="12">(S)-2,3-di-O-geranylgeranylglyceryl phosphate synthase</fullName>
    </alternativeName>
    <alternativeName>
        <fullName evidence="12">Geranylgeranylglycerol-phosphate geranylgeranyltransferase</fullName>
    </alternativeName>
</protein>
<dbReference type="Pfam" id="PF01040">
    <property type="entry name" value="UbiA"/>
    <property type="match status" value="1"/>
</dbReference>
<dbReference type="PANTHER" id="PTHR42723:SF1">
    <property type="entry name" value="CHLOROPHYLL SYNTHASE, CHLOROPLASTIC"/>
    <property type="match status" value="1"/>
</dbReference>
<evidence type="ECO:0000256" key="8">
    <source>
        <dbReference type="ARBA" id="ARBA00023098"/>
    </source>
</evidence>
<dbReference type="Proteomes" id="UP000243820">
    <property type="component" value="Unassembled WGS sequence"/>
</dbReference>
<accession>A0AAX0Q7G0</accession>
<evidence type="ECO:0000256" key="1">
    <source>
        <dbReference type="ARBA" id="ARBA00004651"/>
    </source>
</evidence>
<evidence type="ECO:0000313" key="13">
    <source>
        <dbReference type="EMBL" id="PAV09104.1"/>
    </source>
</evidence>
<dbReference type="GO" id="GO:0047295">
    <property type="term" value="F:geranylgeranylglycerol-phosphate geranylgeranyltransferase activity"/>
    <property type="evidence" value="ECO:0007669"/>
    <property type="project" value="UniProtKB-UniRule"/>
</dbReference>
<keyword evidence="9 12" id="KW-0472">Membrane</keyword>
<dbReference type="InterPro" id="IPR044878">
    <property type="entry name" value="UbiA_sf"/>
</dbReference>
<evidence type="ECO:0000256" key="10">
    <source>
        <dbReference type="ARBA" id="ARBA00023209"/>
    </source>
</evidence>
<evidence type="ECO:0000256" key="9">
    <source>
        <dbReference type="ARBA" id="ARBA00023136"/>
    </source>
</evidence>
<dbReference type="EC" id="2.5.1.42" evidence="12"/>
<keyword evidence="3 12" id="KW-0444">Lipid biosynthesis</keyword>
<comment type="function">
    <text evidence="12">Prenyltransferase that catalyzes the transfer of the geranylgeranyl moiety of geranylgeranyl diphosphate (GGPP) to the C2 hydroxyl of (S)-3-O-geranylgeranylglyceryl phosphate (GGGP). This reaction is the second ether-bond-formation step in the biosynthesis of archaeal membrane lipids.</text>
</comment>
<comment type="pathway">
    <text evidence="12">Membrane lipid metabolism; glycerophospholipid metabolism.</text>
</comment>
<comment type="catalytic activity">
    <reaction evidence="12">
        <text>sn-3-O-(geranylgeranyl)glycerol 1-phosphate + (2E,6E,10E)-geranylgeranyl diphosphate = 2,3-bis-O-(geranylgeranyl)-sn-glycerol 1-phosphate + diphosphate</text>
        <dbReference type="Rhea" id="RHEA:18109"/>
        <dbReference type="ChEBI" id="CHEBI:33019"/>
        <dbReference type="ChEBI" id="CHEBI:57677"/>
        <dbReference type="ChEBI" id="CHEBI:58756"/>
        <dbReference type="ChEBI" id="CHEBI:58837"/>
        <dbReference type="EC" id="2.5.1.42"/>
    </reaction>
</comment>
<comment type="similarity">
    <text evidence="12">Belongs to the UbiA prenyltransferase family. DGGGP synthase subfamily.</text>
</comment>
<dbReference type="GO" id="GO:0046474">
    <property type="term" value="P:glycerophospholipid biosynthetic process"/>
    <property type="evidence" value="ECO:0007669"/>
    <property type="project" value="UniProtKB-UniRule"/>
</dbReference>
<feature type="transmembrane region" description="Helical" evidence="12">
    <location>
        <begin position="35"/>
        <end position="54"/>
    </location>
</feature>
<keyword evidence="14" id="KW-1185">Reference proteome</keyword>
<keyword evidence="5 12" id="KW-0812">Transmembrane</keyword>
<dbReference type="InterPro" id="IPR023547">
    <property type="entry name" value="DGGGP_synth"/>
</dbReference>
<dbReference type="NCBIfam" id="NF009521">
    <property type="entry name" value="PRK12882.1"/>
    <property type="match status" value="1"/>
</dbReference>
<name>A0AAX0Q7G0_9EURY</name>
<keyword evidence="10 12" id="KW-0594">Phospholipid biosynthesis</keyword>
<dbReference type="RefSeq" id="WP_095642267.1">
    <property type="nucleotide sequence ID" value="NZ_LMVO01000023.1"/>
</dbReference>
<keyword evidence="8 12" id="KW-0443">Lipid metabolism</keyword>
<feature type="transmembrane region" description="Helical" evidence="12">
    <location>
        <begin position="153"/>
        <end position="173"/>
    </location>
</feature>
<evidence type="ECO:0000256" key="11">
    <source>
        <dbReference type="ARBA" id="ARBA00023264"/>
    </source>
</evidence>
<evidence type="ECO:0000256" key="4">
    <source>
        <dbReference type="ARBA" id="ARBA00022679"/>
    </source>
</evidence>
<proteinExistence type="inferred from homology"/>
<evidence type="ECO:0000256" key="2">
    <source>
        <dbReference type="ARBA" id="ARBA00022475"/>
    </source>
</evidence>
<keyword evidence="4 12" id="KW-0808">Transferase</keyword>
<keyword evidence="6 12" id="KW-0460">Magnesium</keyword>
<sequence length="282" mass="30136">MSLAGYGKIIRPMNAGVSGITAGIAYFIASGTQPLFAALLFFIVLVICGAGNVLNDVFDKEIDKVNRPDRPIPSGAVTPRGAVVWAGFLFGVGIIAGCFTNFWCLGIALVNTTLLVIYAAKFKGIPLLGNLSVAYLSGSIFLFGGFLVGPESFLVMLPLFAITFFGTLARELLKDAEDIEGDRIGGARTLPMRIGVRGTAVLAVIFVLCAVLFSFVPFLTWGIVYLVLIGVVDAFIILVTIRALGFTRPDELSASNCTAYLKYGMFAALFVFLLMEISAVFL</sequence>
<dbReference type="Gene3D" id="1.20.120.1780">
    <property type="entry name" value="UbiA prenyltransferase"/>
    <property type="match status" value="1"/>
</dbReference>
<comment type="subcellular location">
    <subcellularLocation>
        <location evidence="1 12">Cell membrane</location>
        <topology evidence="1 12">Multi-pass membrane protein</topology>
    </subcellularLocation>
</comment>
<evidence type="ECO:0000256" key="12">
    <source>
        <dbReference type="HAMAP-Rule" id="MF_01286"/>
    </source>
</evidence>
<dbReference type="EMBL" id="LMVO01000023">
    <property type="protein sequence ID" value="PAV09104.1"/>
    <property type="molecule type" value="Genomic_DNA"/>
</dbReference>
<feature type="transmembrane region" description="Helical" evidence="12">
    <location>
        <begin position="127"/>
        <end position="147"/>
    </location>
</feature>
<evidence type="ECO:0000256" key="6">
    <source>
        <dbReference type="ARBA" id="ARBA00022842"/>
    </source>
</evidence>
<comment type="cofactor">
    <cofactor evidence="12">
        <name>Mg(2+)</name>
        <dbReference type="ChEBI" id="CHEBI:18420"/>
    </cofactor>
</comment>
<gene>
    <name evidence="13" type="ORF">ASJ83_01695</name>
</gene>
<evidence type="ECO:0000256" key="7">
    <source>
        <dbReference type="ARBA" id="ARBA00022989"/>
    </source>
</evidence>
<keyword evidence="11 12" id="KW-1208">Phospholipid metabolism</keyword>
<keyword evidence="7 12" id="KW-1133">Transmembrane helix</keyword>
<dbReference type="AlphaFoldDB" id="A0AAX0Q7G0"/>
<comment type="caution">
    <text evidence="13">The sequence shown here is derived from an EMBL/GenBank/DDBJ whole genome shotgun (WGS) entry which is preliminary data.</text>
</comment>